<keyword evidence="3" id="KW-1185">Reference proteome</keyword>
<dbReference type="EMBL" id="KV784408">
    <property type="protein sequence ID" value="OEU06494.1"/>
    <property type="molecule type" value="Genomic_DNA"/>
</dbReference>
<evidence type="ECO:0000313" key="2">
    <source>
        <dbReference type="EMBL" id="OEU06494.1"/>
    </source>
</evidence>
<dbReference type="AlphaFoldDB" id="A0A1E7EKT4"/>
<dbReference type="OrthoDB" id="10516193at2759"/>
<name>A0A1E7EKT4_9STRA</name>
<sequence>MSFMYSDPRLLDKLLAKELNSLSFNDREALSEQLHGVRSLTPTETPEMLNNAFYEFQNEINKKITTLLIQLPDISSSSFLRCELFDIQKSVDRYLSCIDFLVDYFGVFALERPLFLDDLNKEEHKLLKEGQVQLMPSRDRSGRRVVVFLGSYGYGYSHMNRFRIIMYMMGQVASDDVCTQKNGLVVTYSRHSTNTVREIVEYGPHQTECNRWIDSVPVRISAFHCFLPDDITRGMILNMIGKRTRLITRIHTVRGITETEYLLRCFGIHTDDFPVTNTGSVKTKNLRKWIRQRTTLENQQRNAGSNILAPHNQIVGIECPDLNSVLIRNGGPAWDHPGNIKFRSILIRREREREHQKTRPQKNQFLNSIIQESWANGLRFLSYVDENEWYVEITDYNILRTKVFQALRDQSARRKRLTKATATATATANNDNDSMNPIGPIRSSSLVHHYNVSHDSSTNLFTGLDNNTSPTGCFLNFKKQKL</sequence>
<evidence type="ECO:0000313" key="3">
    <source>
        <dbReference type="Proteomes" id="UP000095751"/>
    </source>
</evidence>
<organism evidence="2 3">
    <name type="scientific">Fragilariopsis cylindrus CCMP1102</name>
    <dbReference type="NCBI Taxonomy" id="635003"/>
    <lineage>
        <taxon>Eukaryota</taxon>
        <taxon>Sar</taxon>
        <taxon>Stramenopiles</taxon>
        <taxon>Ochrophyta</taxon>
        <taxon>Bacillariophyta</taxon>
        <taxon>Bacillariophyceae</taxon>
        <taxon>Bacillariophycidae</taxon>
        <taxon>Bacillariales</taxon>
        <taxon>Bacillariaceae</taxon>
        <taxon>Fragilariopsis</taxon>
    </lineage>
</organism>
<protein>
    <recommendedName>
        <fullName evidence="1">DUF6824 domain-containing protein</fullName>
    </recommendedName>
</protein>
<evidence type="ECO:0000259" key="1">
    <source>
        <dbReference type="Pfam" id="PF20710"/>
    </source>
</evidence>
<dbReference type="KEGG" id="fcy:FRACYDRAFT_254514"/>
<reference evidence="2 3" key="1">
    <citation type="submission" date="2016-09" db="EMBL/GenBank/DDBJ databases">
        <title>Extensive genetic diversity and differential bi-allelic expression allows diatom success in the polar Southern Ocean.</title>
        <authorList>
            <consortium name="DOE Joint Genome Institute"/>
            <person name="Mock T."/>
            <person name="Otillar R.P."/>
            <person name="Strauss J."/>
            <person name="Dupont C."/>
            <person name="Frickenhaus S."/>
            <person name="Maumus F."/>
            <person name="Mcmullan M."/>
            <person name="Sanges R."/>
            <person name="Schmutz J."/>
            <person name="Toseland A."/>
            <person name="Valas R."/>
            <person name="Veluchamy A."/>
            <person name="Ward B.J."/>
            <person name="Allen A."/>
            <person name="Barry K."/>
            <person name="Falciatore A."/>
            <person name="Ferrante M."/>
            <person name="Fortunato A.E."/>
            <person name="Gloeckner G."/>
            <person name="Gruber A."/>
            <person name="Hipkin R."/>
            <person name="Janech M."/>
            <person name="Kroth P."/>
            <person name="Leese F."/>
            <person name="Lindquist E."/>
            <person name="Lyon B.R."/>
            <person name="Martin J."/>
            <person name="Mayer C."/>
            <person name="Parker M."/>
            <person name="Quesneville H."/>
            <person name="Raymond J."/>
            <person name="Uhlig C."/>
            <person name="Valentin K.U."/>
            <person name="Worden A.Z."/>
            <person name="Armbrust E.V."/>
            <person name="Bowler C."/>
            <person name="Green B."/>
            <person name="Moulton V."/>
            <person name="Van Oosterhout C."/>
            <person name="Grigoriev I."/>
        </authorList>
    </citation>
    <scope>NUCLEOTIDE SEQUENCE [LARGE SCALE GENOMIC DNA]</scope>
    <source>
        <strain evidence="2 3">CCMP1102</strain>
    </source>
</reference>
<dbReference type="Pfam" id="PF20710">
    <property type="entry name" value="DUF6824"/>
    <property type="match status" value="1"/>
</dbReference>
<accession>A0A1E7EKT4</accession>
<feature type="domain" description="DUF6824" evidence="1">
    <location>
        <begin position="325"/>
        <end position="409"/>
    </location>
</feature>
<dbReference type="InterPro" id="IPR049227">
    <property type="entry name" value="DUF6824"/>
</dbReference>
<gene>
    <name evidence="2" type="ORF">FRACYDRAFT_254514</name>
</gene>
<dbReference type="InParanoid" id="A0A1E7EKT4"/>
<dbReference type="Proteomes" id="UP000095751">
    <property type="component" value="Unassembled WGS sequence"/>
</dbReference>
<proteinExistence type="predicted"/>